<evidence type="ECO:0000313" key="2">
    <source>
        <dbReference type="Proteomes" id="UP000324133"/>
    </source>
</evidence>
<gene>
    <name evidence="1" type="ORF">FOA19_01145</name>
</gene>
<protein>
    <submittedName>
        <fullName evidence="1">Uncharacterized protein</fullName>
    </submittedName>
</protein>
<dbReference type="OrthoDB" id="1178167at2"/>
<dbReference type="EMBL" id="VKKY01000001">
    <property type="protein sequence ID" value="KAA3439320.1"/>
    <property type="molecule type" value="Genomic_DNA"/>
</dbReference>
<accession>A0A5B6TIK0</accession>
<name>A0A5B6TIK0_9BACT</name>
<comment type="caution">
    <text evidence="1">The sequence shown here is derived from an EMBL/GenBank/DDBJ whole genome shotgun (WGS) entry which is preliminary data.</text>
</comment>
<reference evidence="1 2" key="1">
    <citation type="submission" date="2019-07" db="EMBL/GenBank/DDBJ databases">
        <title>Rufibacter sp. nov., isolated from lake sediment.</title>
        <authorList>
            <person name="Qu J.-H."/>
        </authorList>
    </citation>
    <scope>NUCLEOTIDE SEQUENCE [LARGE SCALE GENOMIC DNA]</scope>
    <source>
        <strain evidence="1 2">NBS58-1</strain>
    </source>
</reference>
<proteinExistence type="predicted"/>
<evidence type="ECO:0000313" key="1">
    <source>
        <dbReference type="EMBL" id="KAA3439320.1"/>
    </source>
</evidence>
<sequence length="243" mass="27733">MDYKHILKNSFLALAVIMMIVPSACKTENSQKIREGKESGLFINARDSRDSSDIVSLSSVTLFKNGDTLKTDAPKYPSYYLWLGKFEKGTYKISYRNIFDQTVSQIVKATGASIDTVLLYVDKADYTDVVCRAKIDRLKEGEYFTIRYASMGCSHFYRDSLTITNRNGEFIARNKSNLVYLSDKQVEAVRQFEYQTTLIGGGGCTTMDTYQILYKNEISKATDRSCDWRGFVNLKRQLFRDGV</sequence>
<dbReference type="RefSeq" id="WP_149088964.1">
    <property type="nucleotide sequence ID" value="NZ_VKKY01000001.1"/>
</dbReference>
<dbReference type="Proteomes" id="UP000324133">
    <property type="component" value="Unassembled WGS sequence"/>
</dbReference>
<keyword evidence="2" id="KW-1185">Reference proteome</keyword>
<dbReference type="AlphaFoldDB" id="A0A5B6TIK0"/>
<organism evidence="1 2">
    <name type="scientific">Rufibacter hautae</name>
    <dbReference type="NCBI Taxonomy" id="2595005"/>
    <lineage>
        <taxon>Bacteria</taxon>
        <taxon>Pseudomonadati</taxon>
        <taxon>Bacteroidota</taxon>
        <taxon>Cytophagia</taxon>
        <taxon>Cytophagales</taxon>
        <taxon>Hymenobacteraceae</taxon>
        <taxon>Rufibacter</taxon>
    </lineage>
</organism>